<dbReference type="InterPro" id="IPR027417">
    <property type="entry name" value="P-loop_NTPase"/>
</dbReference>
<dbReference type="OrthoDB" id="33500at2157"/>
<protein>
    <submittedName>
        <fullName evidence="5">ATPase, type IV secretory pathway VirB11 component like protein</fullName>
    </submittedName>
</protein>
<feature type="domain" description="PilB3-like N-terminal" evidence="4">
    <location>
        <begin position="38"/>
        <end position="97"/>
    </location>
</feature>
<comment type="caution">
    <text evidence="5">The sequence shown here is derived from an EMBL/GenBank/DDBJ whole genome shotgun (WGS) entry which is preliminary data.</text>
</comment>
<evidence type="ECO:0000259" key="2">
    <source>
        <dbReference type="Pfam" id="PF00437"/>
    </source>
</evidence>
<evidence type="ECO:0000313" key="6">
    <source>
        <dbReference type="Proteomes" id="UP000027153"/>
    </source>
</evidence>
<dbReference type="Gene3D" id="3.30.450.380">
    <property type="match status" value="1"/>
</dbReference>
<keyword evidence="6" id="KW-1185">Reference proteome</keyword>
<feature type="domain" description="Bacterial type II secretion system protein E" evidence="2">
    <location>
        <begin position="254"/>
        <end position="416"/>
    </location>
</feature>
<name>A0A062V7U7_9EURY</name>
<accession>A0A062V7U7</accession>
<dbReference type="Gene3D" id="3.40.50.300">
    <property type="entry name" value="P-loop containing nucleotide triphosphate hydrolases"/>
    <property type="match status" value="1"/>
</dbReference>
<dbReference type="PATRIC" id="fig|1392998.3.peg.1250"/>
<dbReference type="SUPFAM" id="SSF52540">
    <property type="entry name" value="P-loop containing nucleoside triphosphate hydrolases"/>
    <property type="match status" value="1"/>
</dbReference>
<dbReference type="Proteomes" id="UP000027153">
    <property type="component" value="Unassembled WGS sequence"/>
</dbReference>
<dbReference type="InterPro" id="IPR056571">
    <property type="entry name" value="PilB3-like_C"/>
</dbReference>
<feature type="domain" description="PilB3-like C-terminal" evidence="3">
    <location>
        <begin position="480"/>
        <end position="548"/>
    </location>
</feature>
<dbReference type="Pfam" id="PF23989">
    <property type="entry name" value="PilB3_C"/>
    <property type="match status" value="1"/>
</dbReference>
<sequence>MYENIKNMLGNIKFPQLHLKKYDFFENLKNSYSLIDKKKDTEIPPYDAGVYGNIVNFGGIPGYVEVERYWVNEPFSFISIQFNELSNDYIYYVVEPELTPFEATLLSDVYERSRDLLSYKDLLDGVDRRDILTRKIKEIIDTYIKDFDIRSFHKIVYYVTRNNIGFGRIDPLMKDADIEDISCSGPGTPVYLYHRSYENIKTNIIFEEEELNSFVFLLAQRSGKNISIAKPYLDSTLSDGSRLQETLGREITTRGSSFTIRKFKETPITPVDLMKWGTLNVEMMAYMWLAIENNKSLIMAGGTASGKTTSLNSFSLFIPLKSKIVTLEDTREIQLFHENWIAGLTREPFTAGGKGAVDMYELLRQGLRQRPEYLIVGEVRGKEALTLFQAMSTGHTTYSTMHAGSVQAAINRLENEPINVPRVMITALDILCVQGAIYIKGKRIRRILNVIEVLDLDPETRGLNTLEAFTWNPINDSYNSLRDSQVMEAIREKRGWSKRQLEQALNRRRRVLQYMVDHNIRDYNSVVNIIKEFQINQEGLMRKLNLEEPTG</sequence>
<evidence type="ECO:0000256" key="1">
    <source>
        <dbReference type="ARBA" id="ARBA00006611"/>
    </source>
</evidence>
<dbReference type="RefSeq" id="WP_048089577.1">
    <property type="nucleotide sequence ID" value="NZ_JMIY01000002.1"/>
</dbReference>
<comment type="similarity">
    <text evidence="1">Belongs to the GSP E family.</text>
</comment>
<reference evidence="5 6" key="1">
    <citation type="journal article" date="2013" name="Nature">
        <title>Anaerobic oxidation of methane coupled to nitrate reduction in a novel archaeal lineage.</title>
        <authorList>
            <person name="Haroon M.F."/>
            <person name="Hu S."/>
            <person name="Shi Y."/>
            <person name="Imelfort M."/>
            <person name="Keller J."/>
            <person name="Hugenholtz P."/>
            <person name="Yuan Z."/>
            <person name="Tyson G.W."/>
        </authorList>
    </citation>
    <scope>NUCLEOTIDE SEQUENCE [LARGE SCALE GENOMIC DNA]</scope>
    <source>
        <strain evidence="5 6">ANME-2d</strain>
    </source>
</reference>
<dbReference type="GO" id="GO:0016887">
    <property type="term" value="F:ATP hydrolysis activity"/>
    <property type="evidence" value="ECO:0007669"/>
    <property type="project" value="InterPro"/>
</dbReference>
<dbReference type="InterPro" id="IPR056570">
    <property type="entry name" value="PilB3-like_N"/>
</dbReference>
<dbReference type="InterPro" id="IPR001482">
    <property type="entry name" value="T2SS/T4SS_dom"/>
</dbReference>
<dbReference type="InterPro" id="IPR050921">
    <property type="entry name" value="T4SS_GSP_E_ATPase"/>
</dbReference>
<dbReference type="AlphaFoldDB" id="A0A062V7U7"/>
<gene>
    <name evidence="5" type="ORF">ANME2D_01084</name>
</gene>
<organism evidence="5 6">
    <name type="scientific">Candidatus Methanoperedens nitratireducens</name>
    <dbReference type="NCBI Taxonomy" id="1392998"/>
    <lineage>
        <taxon>Archaea</taxon>
        <taxon>Methanobacteriati</taxon>
        <taxon>Methanobacteriota</taxon>
        <taxon>Stenosarchaea group</taxon>
        <taxon>Methanomicrobia</taxon>
        <taxon>Methanosarcinales</taxon>
        <taxon>ANME-2 cluster</taxon>
        <taxon>Candidatus Methanoperedentaceae</taxon>
        <taxon>Candidatus Methanoperedens</taxon>
    </lineage>
</organism>
<evidence type="ECO:0000259" key="4">
    <source>
        <dbReference type="Pfam" id="PF23990"/>
    </source>
</evidence>
<dbReference type="PANTHER" id="PTHR30486">
    <property type="entry name" value="TWITCHING MOTILITY PROTEIN PILT"/>
    <property type="match status" value="1"/>
</dbReference>
<evidence type="ECO:0000259" key="3">
    <source>
        <dbReference type="Pfam" id="PF23989"/>
    </source>
</evidence>
<proteinExistence type="inferred from homology"/>
<dbReference type="PANTHER" id="PTHR30486:SF6">
    <property type="entry name" value="TYPE IV PILUS RETRACTATION ATPASE PILT"/>
    <property type="match status" value="1"/>
</dbReference>
<dbReference type="Pfam" id="PF00437">
    <property type="entry name" value="T2SSE"/>
    <property type="match status" value="1"/>
</dbReference>
<dbReference type="Pfam" id="PF23990">
    <property type="entry name" value="PilB3_N"/>
    <property type="match status" value="1"/>
</dbReference>
<dbReference type="EMBL" id="JMIY01000002">
    <property type="protein sequence ID" value="KCZ72653.1"/>
    <property type="molecule type" value="Genomic_DNA"/>
</dbReference>
<evidence type="ECO:0000313" key="5">
    <source>
        <dbReference type="EMBL" id="KCZ72653.1"/>
    </source>
</evidence>
<dbReference type="CDD" id="cd01130">
    <property type="entry name" value="VirB11-like_ATPase"/>
    <property type="match status" value="1"/>
</dbReference>